<evidence type="ECO:0000313" key="3">
    <source>
        <dbReference type="Proteomes" id="UP000046373"/>
    </source>
</evidence>
<reference evidence="2 3" key="1">
    <citation type="submission" date="2014-08" db="EMBL/GenBank/DDBJ databases">
        <authorList>
            <person name="Moulin Lionel"/>
        </authorList>
    </citation>
    <scope>NUCLEOTIDE SEQUENCE [LARGE SCALE GENOMIC DNA]</scope>
</reference>
<sequence length="97" mass="10392">MATVHTKKELFHGLRHGKNALSTCFAARFSGLCQETVKTGTAVILAAYRAIRVKMRPTRLALEQAGQRCGGPAGQAEGKTLGRQNTPKKVTSAAGRR</sequence>
<evidence type="ECO:0000256" key="1">
    <source>
        <dbReference type="SAM" id="MobiDB-lite"/>
    </source>
</evidence>
<organism evidence="2 3">
    <name type="scientific">Mesorhizobium plurifarium</name>
    <dbReference type="NCBI Taxonomy" id="69974"/>
    <lineage>
        <taxon>Bacteria</taxon>
        <taxon>Pseudomonadati</taxon>
        <taxon>Pseudomonadota</taxon>
        <taxon>Alphaproteobacteria</taxon>
        <taxon>Hyphomicrobiales</taxon>
        <taxon>Phyllobacteriaceae</taxon>
        <taxon>Mesorhizobium</taxon>
    </lineage>
</organism>
<dbReference type="Proteomes" id="UP000046373">
    <property type="component" value="Unassembled WGS sequence"/>
</dbReference>
<protein>
    <submittedName>
        <fullName evidence="2">Uncharacterized protein</fullName>
    </submittedName>
</protein>
<feature type="region of interest" description="Disordered" evidence="1">
    <location>
        <begin position="64"/>
        <end position="97"/>
    </location>
</feature>
<name>A0A090FHN3_MESPL</name>
<accession>A0A090FHN3</accession>
<gene>
    <name evidence="2" type="ORF">MPLDJ20_320059</name>
</gene>
<dbReference type="EMBL" id="CCNB01000026">
    <property type="protein sequence ID" value="CDX41206.1"/>
    <property type="molecule type" value="Genomic_DNA"/>
</dbReference>
<evidence type="ECO:0000313" key="2">
    <source>
        <dbReference type="EMBL" id="CDX41206.1"/>
    </source>
</evidence>
<dbReference type="AlphaFoldDB" id="A0A090FHN3"/>
<proteinExistence type="predicted"/>